<evidence type="ECO:0000313" key="5">
    <source>
        <dbReference type="Proteomes" id="UP001364211"/>
    </source>
</evidence>
<keyword evidence="3" id="KW-1133">Transmembrane helix</keyword>
<evidence type="ECO:0000256" key="3">
    <source>
        <dbReference type="SAM" id="Phobius"/>
    </source>
</evidence>
<evidence type="ECO:0000256" key="1">
    <source>
        <dbReference type="ARBA" id="ARBA00004370"/>
    </source>
</evidence>
<gene>
    <name evidence="4" type="ORF">WJX68_10880</name>
</gene>
<keyword evidence="3" id="KW-0812">Transmembrane</keyword>
<organism evidence="4 5">
    <name type="scientific">Pseudonocardia spirodelae</name>
    <dbReference type="NCBI Taxonomy" id="3133431"/>
    <lineage>
        <taxon>Bacteria</taxon>
        <taxon>Bacillati</taxon>
        <taxon>Actinomycetota</taxon>
        <taxon>Actinomycetes</taxon>
        <taxon>Pseudonocardiales</taxon>
        <taxon>Pseudonocardiaceae</taxon>
        <taxon>Pseudonocardia</taxon>
    </lineage>
</organism>
<comment type="caution">
    <text evidence="4">The sequence shown here is derived from an EMBL/GenBank/DDBJ whole genome shotgun (WGS) entry which is preliminary data.</text>
</comment>
<evidence type="ECO:0000313" key="4">
    <source>
        <dbReference type="EMBL" id="MEJ8279435.1"/>
    </source>
</evidence>
<dbReference type="PANTHER" id="PTHR37042">
    <property type="entry name" value="OUTER MEMBRANE PROTEIN RV1973"/>
    <property type="match status" value="1"/>
</dbReference>
<name>A0ABU8T6A1_9PSEU</name>
<evidence type="ECO:0000256" key="2">
    <source>
        <dbReference type="ARBA" id="ARBA00023136"/>
    </source>
</evidence>
<sequence>MTEEQAVDAAAERSDSPTAAGGRLPRLLPAIAVGAVALALLAAAVVFGVRWAGELSRDALHEEVLQAGRQAAVNLTTIHHETAEADVARLMANATGDFGTQFGQNQQSFVDIVTKAKVDTTGEVVEAAVDRVDESSASVLVAVRSQVTNAATAEPQNRDYRMAVDLQRQPDGRWLASGVEFVP</sequence>
<feature type="transmembrane region" description="Helical" evidence="3">
    <location>
        <begin position="27"/>
        <end position="49"/>
    </location>
</feature>
<evidence type="ECO:0008006" key="6">
    <source>
        <dbReference type="Google" id="ProtNLM"/>
    </source>
</evidence>
<dbReference type="PANTHER" id="PTHR37042:SF4">
    <property type="entry name" value="OUTER MEMBRANE PROTEIN RV1973"/>
    <property type="match status" value="1"/>
</dbReference>
<comment type="subcellular location">
    <subcellularLocation>
        <location evidence="1">Membrane</location>
    </subcellularLocation>
</comment>
<reference evidence="4 5" key="1">
    <citation type="submission" date="2024-03" db="EMBL/GenBank/DDBJ databases">
        <title>Draft genome sequence of Pseudonocardia sp. DW16-2.</title>
        <authorList>
            <person name="Duangmal K."/>
        </authorList>
    </citation>
    <scope>NUCLEOTIDE SEQUENCE [LARGE SCALE GENOMIC DNA]</scope>
    <source>
        <strain evidence="4 5">DW16-2</strain>
    </source>
</reference>
<keyword evidence="5" id="KW-1185">Reference proteome</keyword>
<keyword evidence="2 3" id="KW-0472">Membrane</keyword>
<proteinExistence type="predicted"/>
<dbReference type="RefSeq" id="WP_340289041.1">
    <property type="nucleotide sequence ID" value="NZ_JBBJUP010000007.1"/>
</dbReference>
<dbReference type="EMBL" id="JBBJUP010000007">
    <property type="protein sequence ID" value="MEJ8279435.1"/>
    <property type="molecule type" value="Genomic_DNA"/>
</dbReference>
<dbReference type="Proteomes" id="UP001364211">
    <property type="component" value="Unassembled WGS sequence"/>
</dbReference>
<protein>
    <recommendedName>
        <fullName evidence="6">Mce-associated membrane protein</fullName>
    </recommendedName>
</protein>
<accession>A0ABU8T6A1</accession>